<keyword evidence="11" id="KW-1185">Reference proteome</keyword>
<reference evidence="10 11" key="1">
    <citation type="submission" date="2018-12" db="EMBL/GenBank/DDBJ databases">
        <title>Draft genome sequence of Xylaria grammica IHI A82.</title>
        <authorList>
            <person name="Buettner E."/>
            <person name="Kellner H."/>
        </authorList>
    </citation>
    <scope>NUCLEOTIDE SEQUENCE [LARGE SCALE GENOMIC DNA]</scope>
    <source>
        <strain evidence="10 11">IHI A82</strain>
    </source>
</reference>
<dbReference type="GO" id="GO:0051382">
    <property type="term" value="P:kinetochore assembly"/>
    <property type="evidence" value="ECO:0007669"/>
    <property type="project" value="InterPro"/>
</dbReference>
<dbReference type="GO" id="GO:0000775">
    <property type="term" value="C:chromosome, centromeric region"/>
    <property type="evidence" value="ECO:0007669"/>
    <property type="project" value="UniProtKB-SubCell"/>
</dbReference>
<feature type="compositionally biased region" description="Basic and acidic residues" evidence="9">
    <location>
        <begin position="284"/>
        <end position="314"/>
    </location>
</feature>
<evidence type="ECO:0000256" key="9">
    <source>
        <dbReference type="SAM" id="MobiDB-lite"/>
    </source>
</evidence>
<sequence length="386" mass="43156">MQVASIEAVYCRVTISTSQGQSNQRGASAFTTVIVASVLVDALYWDLDKTTMAGSTHEASQINDHDVFYARNLEQTLQELQDIVKEHENALNKLRASPSMTREGQSLPATAPFDIMKTAYDELASSTPYLPFPDSVLPALVALRRTHKTVEETKEYLSTHNESVQDTKKKLQLAKADFSNQQALAHSLRGRIQSLQDGLETRMDMGPEDIAREKVSELKQKKKAYEKETSRLLKSLRKFIDNHLAGMLAAEELGGPVVGDMMDIDEQDLVAGFNSQGRVKIGKAKPEGDKRQRRIDEIWGPRESEEGRGERHDRDEITAAAREMRDLTEELLNSLSQSEGDSSAAYVHLPKESAAARFLVRAKVAQFHPKDSSRLRLIDFGKELDD</sequence>
<comment type="caution">
    <text evidence="10">The sequence shown here is derived from an EMBL/GenBank/DDBJ whole genome shotgun (WGS) entry which is preliminary data.</text>
</comment>
<dbReference type="EMBL" id="RYZI01000028">
    <property type="protein sequence ID" value="RWA13393.1"/>
    <property type="molecule type" value="Genomic_DNA"/>
</dbReference>
<evidence type="ECO:0000256" key="4">
    <source>
        <dbReference type="ARBA" id="ARBA00022454"/>
    </source>
</evidence>
<dbReference type="Proteomes" id="UP000286045">
    <property type="component" value="Unassembled WGS sequence"/>
</dbReference>
<evidence type="ECO:0000256" key="1">
    <source>
        <dbReference type="ARBA" id="ARBA00004123"/>
    </source>
</evidence>
<dbReference type="InterPro" id="IPR020993">
    <property type="entry name" value="Centromere_CenpK"/>
</dbReference>
<evidence type="ECO:0000256" key="3">
    <source>
        <dbReference type="ARBA" id="ARBA00005795"/>
    </source>
</evidence>
<dbReference type="PANTHER" id="PTHR14401:SF6">
    <property type="entry name" value="CENTROMERE PROTEIN K"/>
    <property type="match status" value="1"/>
</dbReference>
<evidence type="ECO:0000256" key="2">
    <source>
        <dbReference type="ARBA" id="ARBA00004584"/>
    </source>
</evidence>
<gene>
    <name evidence="10" type="ORF">EKO27_g1743</name>
</gene>
<evidence type="ECO:0000256" key="8">
    <source>
        <dbReference type="SAM" id="Coils"/>
    </source>
</evidence>
<protein>
    <submittedName>
        <fullName evidence="10">Uncharacterized protein</fullName>
    </submittedName>
</protein>
<evidence type="ECO:0000313" key="11">
    <source>
        <dbReference type="Proteomes" id="UP000286045"/>
    </source>
</evidence>
<proteinExistence type="inferred from homology"/>
<keyword evidence="4" id="KW-0158">Chromosome</keyword>
<dbReference type="AlphaFoldDB" id="A0A439DG55"/>
<keyword evidence="7" id="KW-0137">Centromere</keyword>
<name>A0A439DG55_9PEZI</name>
<feature type="coiled-coil region" evidence="8">
    <location>
        <begin position="208"/>
        <end position="235"/>
    </location>
</feature>
<dbReference type="GO" id="GO:0005634">
    <property type="term" value="C:nucleus"/>
    <property type="evidence" value="ECO:0007669"/>
    <property type="project" value="UniProtKB-SubCell"/>
</dbReference>
<evidence type="ECO:0000256" key="7">
    <source>
        <dbReference type="ARBA" id="ARBA00023328"/>
    </source>
</evidence>
<comment type="similarity">
    <text evidence="3">Belongs to the CENP-K/MCM22 family.</text>
</comment>
<accession>A0A439DG55</accession>
<evidence type="ECO:0000256" key="6">
    <source>
        <dbReference type="ARBA" id="ARBA00023242"/>
    </source>
</evidence>
<organism evidence="10 11">
    <name type="scientific">Xylaria grammica</name>
    <dbReference type="NCBI Taxonomy" id="363999"/>
    <lineage>
        <taxon>Eukaryota</taxon>
        <taxon>Fungi</taxon>
        <taxon>Dikarya</taxon>
        <taxon>Ascomycota</taxon>
        <taxon>Pezizomycotina</taxon>
        <taxon>Sordariomycetes</taxon>
        <taxon>Xylariomycetidae</taxon>
        <taxon>Xylariales</taxon>
        <taxon>Xylariaceae</taxon>
        <taxon>Xylaria</taxon>
    </lineage>
</organism>
<comment type="subcellular location">
    <subcellularLocation>
        <location evidence="2">Chromosome</location>
        <location evidence="2">Centromere</location>
    </subcellularLocation>
    <subcellularLocation>
        <location evidence="1">Nucleus</location>
    </subcellularLocation>
</comment>
<evidence type="ECO:0000256" key="5">
    <source>
        <dbReference type="ARBA" id="ARBA00023054"/>
    </source>
</evidence>
<evidence type="ECO:0000313" key="10">
    <source>
        <dbReference type="EMBL" id="RWA13393.1"/>
    </source>
</evidence>
<dbReference type="PANTHER" id="PTHR14401">
    <property type="entry name" value="CENTROMERE PROTEIN K"/>
    <property type="match status" value="1"/>
</dbReference>
<keyword evidence="5 8" id="KW-0175">Coiled coil</keyword>
<keyword evidence="6" id="KW-0539">Nucleus</keyword>
<feature type="region of interest" description="Disordered" evidence="9">
    <location>
        <begin position="282"/>
        <end position="314"/>
    </location>
</feature>
<feature type="coiled-coil region" evidence="8">
    <location>
        <begin position="70"/>
        <end position="97"/>
    </location>
</feature>
<dbReference type="GO" id="GO:0000070">
    <property type="term" value="P:mitotic sister chromatid segregation"/>
    <property type="evidence" value="ECO:0007669"/>
    <property type="project" value="TreeGrafter"/>
</dbReference>